<accession>A0ABD0L3V3</accession>
<evidence type="ECO:0000259" key="2">
    <source>
        <dbReference type="PROSITE" id="PS50234"/>
    </source>
</evidence>
<evidence type="ECO:0000256" key="1">
    <source>
        <dbReference type="SAM" id="SignalP"/>
    </source>
</evidence>
<dbReference type="EMBL" id="JACVVK020000087">
    <property type="protein sequence ID" value="KAK7494017.1"/>
    <property type="molecule type" value="Genomic_DNA"/>
</dbReference>
<dbReference type="PANTHER" id="PTHR24020">
    <property type="entry name" value="COLLAGEN ALPHA"/>
    <property type="match status" value="1"/>
</dbReference>
<keyword evidence="4" id="KW-1185">Reference proteome</keyword>
<dbReference type="Proteomes" id="UP001519460">
    <property type="component" value="Unassembled WGS sequence"/>
</dbReference>
<proteinExistence type="predicted"/>
<dbReference type="InterPro" id="IPR036465">
    <property type="entry name" value="vWFA_dom_sf"/>
</dbReference>
<dbReference type="SUPFAM" id="SSF53300">
    <property type="entry name" value="vWA-like"/>
    <property type="match status" value="1"/>
</dbReference>
<dbReference type="Gene3D" id="3.40.50.410">
    <property type="entry name" value="von Willebrand factor, type A domain"/>
    <property type="match status" value="1"/>
</dbReference>
<dbReference type="CDD" id="cd01450">
    <property type="entry name" value="vWFA_subfamily_ECM"/>
    <property type="match status" value="1"/>
</dbReference>
<evidence type="ECO:0000313" key="4">
    <source>
        <dbReference type="Proteomes" id="UP001519460"/>
    </source>
</evidence>
<dbReference type="PROSITE" id="PS50234">
    <property type="entry name" value="VWFA"/>
    <property type="match status" value="1"/>
</dbReference>
<keyword evidence="1" id="KW-0732">Signal</keyword>
<organism evidence="3 4">
    <name type="scientific">Batillaria attramentaria</name>
    <dbReference type="NCBI Taxonomy" id="370345"/>
    <lineage>
        <taxon>Eukaryota</taxon>
        <taxon>Metazoa</taxon>
        <taxon>Spiralia</taxon>
        <taxon>Lophotrochozoa</taxon>
        <taxon>Mollusca</taxon>
        <taxon>Gastropoda</taxon>
        <taxon>Caenogastropoda</taxon>
        <taxon>Sorbeoconcha</taxon>
        <taxon>Cerithioidea</taxon>
        <taxon>Batillariidae</taxon>
        <taxon>Batillaria</taxon>
    </lineage>
</organism>
<evidence type="ECO:0000313" key="3">
    <source>
        <dbReference type="EMBL" id="KAK7494017.1"/>
    </source>
</evidence>
<dbReference type="InterPro" id="IPR050525">
    <property type="entry name" value="ECM_Assembly_Org"/>
</dbReference>
<protein>
    <recommendedName>
        <fullName evidence="2">VWFA domain-containing protein</fullName>
    </recommendedName>
</protein>
<feature type="domain" description="VWFA" evidence="2">
    <location>
        <begin position="57"/>
        <end position="232"/>
    </location>
</feature>
<dbReference type="InterPro" id="IPR002035">
    <property type="entry name" value="VWF_A"/>
</dbReference>
<dbReference type="SMART" id="SM00327">
    <property type="entry name" value="VWA"/>
    <property type="match status" value="1"/>
</dbReference>
<feature type="chain" id="PRO_5044821179" description="VWFA domain-containing protein" evidence="1">
    <location>
        <begin position="20"/>
        <end position="431"/>
    </location>
</feature>
<dbReference type="PANTHER" id="PTHR24020:SF87">
    <property type="entry name" value="COLLAGEN ALPHA-1(VI) CHAIN-LIKE"/>
    <property type="match status" value="1"/>
</dbReference>
<comment type="caution">
    <text evidence="3">The sequence shown here is derived from an EMBL/GenBank/DDBJ whole genome shotgun (WGS) entry which is preliminary data.</text>
</comment>
<reference evidence="3 4" key="1">
    <citation type="journal article" date="2023" name="Sci. Data">
        <title>Genome assembly of the Korean intertidal mud-creeper Batillaria attramentaria.</title>
        <authorList>
            <person name="Patra A.K."/>
            <person name="Ho P.T."/>
            <person name="Jun S."/>
            <person name="Lee S.J."/>
            <person name="Kim Y."/>
            <person name="Won Y.J."/>
        </authorList>
    </citation>
    <scope>NUCLEOTIDE SEQUENCE [LARGE SCALE GENOMIC DNA]</scope>
    <source>
        <strain evidence="3">Wonlab-2016</strain>
    </source>
</reference>
<gene>
    <name evidence="3" type="ORF">BaRGS_00014675</name>
</gene>
<feature type="signal peptide" evidence="1">
    <location>
        <begin position="1"/>
        <end position="19"/>
    </location>
</feature>
<dbReference type="Pfam" id="PF00092">
    <property type="entry name" value="VWA"/>
    <property type="match status" value="1"/>
</dbReference>
<name>A0ABD0L3V3_9CAEN</name>
<dbReference type="AlphaFoldDB" id="A0ABD0L3V3"/>
<sequence>MKLLACVLPFFFVAQLTAGNPTYRDLMDLADLLDVEKRYSKEDAGDFIKVCYQEPIELALVIDSSRSIDYRDFNKGQKFLVDFVGGYDVGPGKSQVRVSAVTFGYGVYTDDAFNLNTYKTKDQVLEALDNMAFRSGGRTDTGDAIKFMREKQMVRTREGVPKIAIVLTDGNSQRRSYTKQQAELARAENITIFAIGVGRYVSDVELLNIAGDEEHVIRSSNYESLPQFKEQLAYKTCVMKPRPTTTAPPTTTTVPKAEHLQRAVPERHQLCVQPGKSRRGRHQLGHTVHLPYHQQRGAGGGFQYGVVSGSCPDDSGFALNEYQTTDAIRQHLAATTATTFLNSSDAPRSEAFTANNGARPTSSKVDQGKLNKELQALLDDGVQVFVARTEAGINPQLPEGVQLLDEGKSMRQSMELVERICHINEEVRSPL</sequence>